<sequence>MERLIKKLEAERASKDIKIRGLARVTGIDRCVIEDGLSGKTNEMKLENFIPIASNIYEDYSIRKEEINKFILLCKKDLNIIKALCYCQGQGEYKIISQLLGKHKDTKTLKKYLNIFELYNQRNLNRKTGRELEKALDEQKFSNLADCQVLVKMLYGFAMYDIPNCRAIIPYSEKAKEQIPLIENKFIRECLEMQYKERDAFIELLSDEVEKARKVCWDIIDSNNSMLDYPIIKASAYCCLGESYQYECMYTAEKYLLKSIEVLEENKISKQSKKYRAFKTTLAHVYIDNGFNLNKIEHEYLHIGEEAHFQLKFGDEELGERLYAELAKKGLTPHQKASRAKVKGDIIALKEALVDFERTGNLFYANGIKREILKDEVK</sequence>
<dbReference type="Pfam" id="PF22871">
    <property type="entry name" value="AimR"/>
    <property type="match status" value="1"/>
</dbReference>
<reference evidence="1 2" key="1">
    <citation type="submission" date="2017-09" db="EMBL/GenBank/DDBJ databases">
        <title>Large-scale bioinformatics analysis of Bacillus genomes uncovers conserved roles of natural products in bacterial physiology.</title>
        <authorList>
            <consortium name="Agbiome Team Llc"/>
            <person name="Bleich R.M."/>
            <person name="Kirk G.J."/>
            <person name="Santa Maria K.C."/>
            <person name="Allen S.E."/>
            <person name="Farag S."/>
            <person name="Shank E.A."/>
            <person name="Bowers A."/>
        </authorList>
    </citation>
    <scope>NUCLEOTIDE SEQUENCE [LARGE SCALE GENOMIC DNA]</scope>
    <source>
        <strain evidence="1 2">AFS005140</strain>
    </source>
</reference>
<dbReference type="NCBIfam" id="NF038310">
    <property type="entry name" value="lysogeny_AimR"/>
    <property type="match status" value="1"/>
</dbReference>
<dbReference type="Proteomes" id="UP000219897">
    <property type="component" value="Unassembled WGS sequence"/>
</dbReference>
<protein>
    <recommendedName>
        <fullName evidence="3">Prophage helix-turn-helix protein</fullName>
    </recommendedName>
</protein>
<proteinExistence type="predicted"/>
<accession>A0ABD6S3J3</accession>
<evidence type="ECO:0008006" key="3">
    <source>
        <dbReference type="Google" id="ProtNLM"/>
    </source>
</evidence>
<evidence type="ECO:0000313" key="2">
    <source>
        <dbReference type="Proteomes" id="UP000219897"/>
    </source>
</evidence>
<evidence type="ECO:0000313" key="1">
    <source>
        <dbReference type="EMBL" id="PER52564.1"/>
    </source>
</evidence>
<comment type="caution">
    <text evidence="1">The sequence shown here is derived from an EMBL/GenBank/DDBJ whole genome shotgun (WGS) entry which is preliminary data.</text>
</comment>
<dbReference type="AlphaFoldDB" id="A0ABD6S3J3"/>
<dbReference type="InterPro" id="IPR047705">
    <property type="entry name" value="AimR-like"/>
</dbReference>
<organism evidence="1 2">
    <name type="scientific">Bacillus thuringiensis</name>
    <dbReference type="NCBI Taxonomy" id="1428"/>
    <lineage>
        <taxon>Bacteria</taxon>
        <taxon>Bacillati</taxon>
        <taxon>Bacillota</taxon>
        <taxon>Bacilli</taxon>
        <taxon>Bacillales</taxon>
        <taxon>Bacillaceae</taxon>
        <taxon>Bacillus</taxon>
        <taxon>Bacillus cereus group</taxon>
    </lineage>
</organism>
<gene>
    <name evidence="1" type="ORF">CN495_15195</name>
</gene>
<name>A0ABD6S3J3_BACTU</name>
<dbReference type="RefSeq" id="WP_098223769.1">
    <property type="nucleotide sequence ID" value="NZ_CP021436.1"/>
</dbReference>
<dbReference type="EMBL" id="NTYF01000051">
    <property type="protein sequence ID" value="PER52564.1"/>
    <property type="molecule type" value="Genomic_DNA"/>
</dbReference>